<keyword evidence="3" id="KW-1185">Reference proteome</keyword>
<dbReference type="AlphaFoldDB" id="A0AAD4MYU6"/>
<sequence>MFTVSSPAPSWLEDDVAANLTTNPVVDENDTFHHATNSLNSDRLCFWLLIMIAIFLLLISLTLNGFLLLRNRKLQHRLDKLDGIPGKDFNKKVERSKIQVW</sequence>
<keyword evidence="1" id="KW-1133">Transmembrane helix</keyword>
<evidence type="ECO:0000313" key="3">
    <source>
        <dbReference type="Proteomes" id="UP001201812"/>
    </source>
</evidence>
<reference evidence="2" key="1">
    <citation type="submission" date="2022-01" db="EMBL/GenBank/DDBJ databases">
        <title>Genome Sequence Resource for Two Populations of Ditylenchus destructor, the Migratory Endoparasitic Phytonematode.</title>
        <authorList>
            <person name="Zhang H."/>
            <person name="Lin R."/>
            <person name="Xie B."/>
        </authorList>
    </citation>
    <scope>NUCLEOTIDE SEQUENCE</scope>
    <source>
        <strain evidence="2">BazhouSP</strain>
    </source>
</reference>
<keyword evidence="1" id="KW-0812">Transmembrane</keyword>
<gene>
    <name evidence="2" type="ORF">DdX_11192</name>
</gene>
<comment type="caution">
    <text evidence="2">The sequence shown here is derived from an EMBL/GenBank/DDBJ whole genome shotgun (WGS) entry which is preliminary data.</text>
</comment>
<proteinExistence type="predicted"/>
<evidence type="ECO:0000256" key="1">
    <source>
        <dbReference type="SAM" id="Phobius"/>
    </source>
</evidence>
<protein>
    <submittedName>
        <fullName evidence="2">Uncharacterized protein</fullName>
    </submittedName>
</protein>
<feature type="transmembrane region" description="Helical" evidence="1">
    <location>
        <begin position="46"/>
        <end position="69"/>
    </location>
</feature>
<accession>A0AAD4MYU6</accession>
<evidence type="ECO:0000313" key="2">
    <source>
        <dbReference type="EMBL" id="KAI1709799.1"/>
    </source>
</evidence>
<dbReference type="EMBL" id="JAKKPZ010000029">
    <property type="protein sequence ID" value="KAI1709799.1"/>
    <property type="molecule type" value="Genomic_DNA"/>
</dbReference>
<keyword evidence="1" id="KW-0472">Membrane</keyword>
<dbReference type="Proteomes" id="UP001201812">
    <property type="component" value="Unassembled WGS sequence"/>
</dbReference>
<organism evidence="2 3">
    <name type="scientific">Ditylenchus destructor</name>
    <dbReference type="NCBI Taxonomy" id="166010"/>
    <lineage>
        <taxon>Eukaryota</taxon>
        <taxon>Metazoa</taxon>
        <taxon>Ecdysozoa</taxon>
        <taxon>Nematoda</taxon>
        <taxon>Chromadorea</taxon>
        <taxon>Rhabditida</taxon>
        <taxon>Tylenchina</taxon>
        <taxon>Tylenchomorpha</taxon>
        <taxon>Sphaerularioidea</taxon>
        <taxon>Anguinidae</taxon>
        <taxon>Anguininae</taxon>
        <taxon>Ditylenchus</taxon>
    </lineage>
</organism>
<name>A0AAD4MYU6_9BILA</name>